<protein>
    <submittedName>
        <fullName evidence="2">Uncharacterized protein</fullName>
    </submittedName>
</protein>
<evidence type="ECO:0000256" key="1">
    <source>
        <dbReference type="SAM" id="MobiDB-lite"/>
    </source>
</evidence>
<reference evidence="2" key="1">
    <citation type="journal article" date="2023" name="G3 (Bethesda)">
        <title>A reference genome for the long-term kleptoplast-retaining sea slug Elysia crispata morphotype clarki.</title>
        <authorList>
            <person name="Eastman K.E."/>
            <person name="Pendleton A.L."/>
            <person name="Shaikh M.A."/>
            <person name="Suttiyut T."/>
            <person name="Ogas R."/>
            <person name="Tomko P."/>
            <person name="Gavelis G."/>
            <person name="Widhalm J.R."/>
            <person name="Wisecaver J.H."/>
        </authorList>
    </citation>
    <scope>NUCLEOTIDE SEQUENCE</scope>
    <source>
        <strain evidence="2">ECLA1</strain>
    </source>
</reference>
<name>A0AAE1AD79_9GAST</name>
<feature type="region of interest" description="Disordered" evidence="1">
    <location>
        <begin position="39"/>
        <end position="61"/>
    </location>
</feature>
<accession>A0AAE1AD79</accession>
<comment type="caution">
    <text evidence="2">The sequence shown here is derived from an EMBL/GenBank/DDBJ whole genome shotgun (WGS) entry which is preliminary data.</text>
</comment>
<organism evidence="2 3">
    <name type="scientific">Elysia crispata</name>
    <name type="common">lettuce slug</name>
    <dbReference type="NCBI Taxonomy" id="231223"/>
    <lineage>
        <taxon>Eukaryota</taxon>
        <taxon>Metazoa</taxon>
        <taxon>Spiralia</taxon>
        <taxon>Lophotrochozoa</taxon>
        <taxon>Mollusca</taxon>
        <taxon>Gastropoda</taxon>
        <taxon>Heterobranchia</taxon>
        <taxon>Euthyneura</taxon>
        <taxon>Panpulmonata</taxon>
        <taxon>Sacoglossa</taxon>
        <taxon>Placobranchoidea</taxon>
        <taxon>Plakobranchidae</taxon>
        <taxon>Elysia</taxon>
    </lineage>
</organism>
<dbReference type="AlphaFoldDB" id="A0AAE1AD79"/>
<evidence type="ECO:0000313" key="2">
    <source>
        <dbReference type="EMBL" id="KAK3785467.1"/>
    </source>
</evidence>
<feature type="compositionally biased region" description="Polar residues" evidence="1">
    <location>
        <begin position="48"/>
        <end position="61"/>
    </location>
</feature>
<proteinExistence type="predicted"/>
<gene>
    <name evidence="2" type="ORF">RRG08_048603</name>
</gene>
<evidence type="ECO:0000313" key="3">
    <source>
        <dbReference type="Proteomes" id="UP001283361"/>
    </source>
</evidence>
<keyword evidence="3" id="KW-1185">Reference proteome</keyword>
<sequence length="90" mass="10215">MIKYERCSYFSHLRRLDCADTERPLLMLGVSGFVHGETRPAKEHLSAERSSSLRANTNTRAPRSAVVNAGHYLFSFQADHRRPGVVGWQL</sequence>
<dbReference type="EMBL" id="JAWDGP010002127">
    <property type="protein sequence ID" value="KAK3785467.1"/>
    <property type="molecule type" value="Genomic_DNA"/>
</dbReference>
<dbReference type="Proteomes" id="UP001283361">
    <property type="component" value="Unassembled WGS sequence"/>
</dbReference>